<dbReference type="InterPro" id="IPR050481">
    <property type="entry name" value="UDP-glycosyltransf_plant"/>
</dbReference>
<name>A0AAD5C0W1_AMBAR</name>
<accession>A0AAD5C0W1</accession>
<organism evidence="3 4">
    <name type="scientific">Ambrosia artemisiifolia</name>
    <name type="common">Common ragweed</name>
    <dbReference type="NCBI Taxonomy" id="4212"/>
    <lineage>
        <taxon>Eukaryota</taxon>
        <taxon>Viridiplantae</taxon>
        <taxon>Streptophyta</taxon>
        <taxon>Embryophyta</taxon>
        <taxon>Tracheophyta</taxon>
        <taxon>Spermatophyta</taxon>
        <taxon>Magnoliopsida</taxon>
        <taxon>eudicotyledons</taxon>
        <taxon>Gunneridae</taxon>
        <taxon>Pentapetalae</taxon>
        <taxon>asterids</taxon>
        <taxon>campanulids</taxon>
        <taxon>Asterales</taxon>
        <taxon>Asteraceae</taxon>
        <taxon>Asteroideae</taxon>
        <taxon>Heliantheae alliance</taxon>
        <taxon>Heliantheae</taxon>
        <taxon>Ambrosia</taxon>
    </lineage>
</organism>
<protein>
    <submittedName>
        <fullName evidence="3">Uncharacterized protein</fullName>
    </submittedName>
</protein>
<dbReference type="GO" id="GO:0035251">
    <property type="term" value="F:UDP-glucosyltransferase activity"/>
    <property type="evidence" value="ECO:0007669"/>
    <property type="project" value="InterPro"/>
</dbReference>
<dbReference type="PANTHER" id="PTHR48048">
    <property type="entry name" value="GLYCOSYLTRANSFERASE"/>
    <property type="match status" value="1"/>
</dbReference>
<evidence type="ECO:0000313" key="3">
    <source>
        <dbReference type="EMBL" id="KAI7731961.1"/>
    </source>
</evidence>
<evidence type="ECO:0000256" key="2">
    <source>
        <dbReference type="SAM" id="MobiDB-lite"/>
    </source>
</evidence>
<dbReference type="AlphaFoldDB" id="A0AAD5C0W1"/>
<feature type="compositionally biased region" description="Polar residues" evidence="2">
    <location>
        <begin position="435"/>
        <end position="445"/>
    </location>
</feature>
<sequence>MESAAVVLYPFPGMGHLVSMVEFAKLINIHSPSLSVIVFITPTPFDNTGSTENYIKTVSATTPSITFHRFPTLSLPQHLSSDFIDLAFGIPELYNPIVHNTLLTISKKSTIKAVILDFFSNAAFPVSTSLNFPTYYFYTSGASGLFNALTVTGVGLCVSGTFCTSMLGFYNPLTGSTGKYINTVSATTPSITFHHLPAVPIPPDFSTEFIDLAFGIPELYNPVVYNTLVAISEHSSIKAVILDFFSNAAFQVSTSLNLPTYYFYTSDASGLCAFLYLTTLHKTTSKSFKDMNSLLDFPGVPPIHSSYMPTPMFDRESKSYENFVKTSSNMAKSSGIIANSFLELEERAVKALRDGECITDGPTPPIYFIGPLSASGSSQVDVDENECLKWLKTQRSKSVVFLCFGSMGVFEKKQLKEIAVGLERNDYADVQANVPQENETMQEQVQTQASGSTTETGETSTGAHQSDTSSSSSAKKYKSLQEVYAASSPVKKYKSLHEVYAACQFALLRLGVQEFELWEGIGSVVCGVPMVAWPLYAEQKMNRVYLVEEMKVALWLRMSEDGFVAAEAVEETVRQLMEGEEGKVVRQRILEMSGRAKVAVEDGGSSRVDFLKLTQPWTDQ</sequence>
<dbReference type="EMBL" id="JAMZMK010010350">
    <property type="protein sequence ID" value="KAI7731961.1"/>
    <property type="molecule type" value="Genomic_DNA"/>
</dbReference>
<comment type="caution">
    <text evidence="3">The sequence shown here is derived from an EMBL/GenBank/DDBJ whole genome shotgun (WGS) entry which is preliminary data.</text>
</comment>
<feature type="compositionally biased region" description="Low complexity" evidence="2">
    <location>
        <begin position="446"/>
        <end position="473"/>
    </location>
</feature>
<gene>
    <name evidence="3" type="ORF">M8C21_008973</name>
</gene>
<dbReference type="PANTHER" id="PTHR48048:SF70">
    <property type="entry name" value="ISOFLAVONE 7-O-GLUCOSYLTRANSFERASE"/>
    <property type="match status" value="1"/>
</dbReference>
<dbReference type="InterPro" id="IPR002213">
    <property type="entry name" value="UDP_glucos_trans"/>
</dbReference>
<evidence type="ECO:0000256" key="1">
    <source>
        <dbReference type="ARBA" id="ARBA00022679"/>
    </source>
</evidence>
<keyword evidence="4" id="KW-1185">Reference proteome</keyword>
<evidence type="ECO:0000313" key="4">
    <source>
        <dbReference type="Proteomes" id="UP001206925"/>
    </source>
</evidence>
<dbReference type="Gene3D" id="3.40.50.2000">
    <property type="entry name" value="Glycogen Phosphorylase B"/>
    <property type="match status" value="4"/>
</dbReference>
<feature type="region of interest" description="Disordered" evidence="2">
    <location>
        <begin position="435"/>
        <end position="473"/>
    </location>
</feature>
<dbReference type="CDD" id="cd03784">
    <property type="entry name" value="GT1_Gtf-like"/>
    <property type="match status" value="1"/>
</dbReference>
<keyword evidence="1" id="KW-0808">Transferase</keyword>
<dbReference type="Proteomes" id="UP001206925">
    <property type="component" value="Unassembled WGS sequence"/>
</dbReference>
<proteinExistence type="predicted"/>
<dbReference type="SUPFAM" id="SSF53756">
    <property type="entry name" value="UDP-Glycosyltransferase/glycogen phosphorylase"/>
    <property type="match status" value="3"/>
</dbReference>
<reference evidence="3" key="1">
    <citation type="submission" date="2022-06" db="EMBL/GenBank/DDBJ databases">
        <title>Uncovering the hologenomic basis of an extraordinary plant invasion.</title>
        <authorList>
            <person name="Bieker V.C."/>
            <person name="Martin M.D."/>
            <person name="Gilbert T."/>
            <person name="Hodgins K."/>
            <person name="Battlay P."/>
            <person name="Petersen B."/>
            <person name="Wilson J."/>
        </authorList>
    </citation>
    <scope>NUCLEOTIDE SEQUENCE</scope>
    <source>
        <strain evidence="3">AA19_3_7</strain>
        <tissue evidence="3">Leaf</tissue>
    </source>
</reference>